<evidence type="ECO:0000313" key="5">
    <source>
        <dbReference type="EMBL" id="KAK8150858.1"/>
    </source>
</evidence>
<organism evidence="5 6">
    <name type="scientific">Beauveria asiatica</name>
    <dbReference type="NCBI Taxonomy" id="1069075"/>
    <lineage>
        <taxon>Eukaryota</taxon>
        <taxon>Fungi</taxon>
        <taxon>Dikarya</taxon>
        <taxon>Ascomycota</taxon>
        <taxon>Pezizomycotina</taxon>
        <taxon>Sordariomycetes</taxon>
        <taxon>Hypocreomycetidae</taxon>
        <taxon>Hypocreales</taxon>
        <taxon>Cordycipitaceae</taxon>
        <taxon>Beauveria</taxon>
    </lineage>
</organism>
<dbReference type="PANTHER" id="PTHR43248:SF25">
    <property type="entry name" value="AB HYDROLASE-1 DOMAIN-CONTAINING PROTEIN-RELATED"/>
    <property type="match status" value="1"/>
</dbReference>
<evidence type="ECO:0008006" key="7">
    <source>
        <dbReference type="Google" id="ProtNLM"/>
    </source>
</evidence>
<dbReference type="InterPro" id="IPR051601">
    <property type="entry name" value="Serine_prot/Carboxylest_S33"/>
</dbReference>
<proteinExistence type="inferred from homology"/>
<dbReference type="AlphaFoldDB" id="A0AAW0S931"/>
<dbReference type="InterPro" id="IPR029058">
    <property type="entry name" value="AB_hydrolase_fold"/>
</dbReference>
<evidence type="ECO:0000259" key="4">
    <source>
        <dbReference type="Pfam" id="PF08386"/>
    </source>
</evidence>
<comment type="similarity">
    <text evidence="1">Belongs to the peptidase S33 family.</text>
</comment>
<protein>
    <recommendedName>
        <fullName evidence="7">AB hydrolase-1 domain-containing protein</fullName>
    </recommendedName>
</protein>
<dbReference type="Pfam" id="PF00561">
    <property type="entry name" value="Abhydrolase_1"/>
    <property type="match status" value="1"/>
</dbReference>
<sequence length="656" mass="72280">MAKDSILPALGPGPGLDAASRPPKGRFVLARARRVVLLLLPLLVAAHWVVTRHRLLGGVCYLLGVIPIVGCRQPQNHCPPSLYDALPRADDVFHFIPCTNATIPPSLEDPNPESTWQGLFEPNPDHWSWADSDKKASDACSGRGIYLCGYLDLPLDYYNASDQRIVRLAITKLQVAGLALAKPAGSSRTAAANCTSGRTIVLEPGGPGASGTNEVWIRGDKISQRLSDGELDVLGWDPRGVNVSLPLASCFAHNSYRDHWSLFADQYREASVSPMSQLGAADAMNKATFFACQQRFGDFGRFLSTTFAALDLEGIRNSLGEDDLSAYFVSYGTAVGQTYAAMFPDKVGRMVLDGNVYFKDYRTLGMDSYNSFANVTDVWVDGFLGECVGAGPDKCALAQSKEGDNRPVTLENLQARMESLIQSLAKAPIPAYLESTGPMLITYSEFVKALYPALYLPTTWASVASMLRELERGNTTAAAKRISSFQSGPAEVASRPFSFELTNLVVCADAHNSPSPPDDLQWWDNLWANYTQKSWLTGNYGFSLVFPCRHFSGNWREINTYQGHLNHTLKNPLLLLSSTYDPSTPLQNAKRALEELRLNARLVVHHGYGHATLPDKSNCTDQIAKRFMMEGELPEDQVSDCYANEKPYRYSKDQWF</sequence>
<feature type="domain" description="Peptidase S33 tripeptidyl aminopeptidase-like C-terminal" evidence="4">
    <location>
        <begin position="570"/>
        <end position="637"/>
    </location>
</feature>
<comment type="caution">
    <text evidence="5">The sequence shown here is derived from an EMBL/GenBank/DDBJ whole genome shotgun (WGS) entry which is preliminary data.</text>
</comment>
<dbReference type="PANTHER" id="PTHR43248">
    <property type="entry name" value="2-SUCCINYL-6-HYDROXY-2,4-CYCLOHEXADIENE-1-CARBOXYLATE SYNTHASE"/>
    <property type="match status" value="1"/>
</dbReference>
<feature type="domain" description="AB hydrolase-1" evidence="3">
    <location>
        <begin position="199"/>
        <end position="355"/>
    </location>
</feature>
<keyword evidence="6" id="KW-1185">Reference proteome</keyword>
<gene>
    <name evidence="5" type="ORF">G3M48_005953</name>
</gene>
<dbReference type="SUPFAM" id="SSF53474">
    <property type="entry name" value="alpha/beta-Hydrolases"/>
    <property type="match status" value="1"/>
</dbReference>
<dbReference type="Pfam" id="PF08386">
    <property type="entry name" value="Abhydrolase_4"/>
    <property type="match status" value="1"/>
</dbReference>
<evidence type="ECO:0000256" key="2">
    <source>
        <dbReference type="ARBA" id="ARBA00022801"/>
    </source>
</evidence>
<evidence type="ECO:0000256" key="1">
    <source>
        <dbReference type="ARBA" id="ARBA00010088"/>
    </source>
</evidence>
<dbReference type="Gene3D" id="3.40.50.1820">
    <property type="entry name" value="alpha/beta hydrolase"/>
    <property type="match status" value="1"/>
</dbReference>
<reference evidence="5 6" key="1">
    <citation type="submission" date="2020-02" db="EMBL/GenBank/DDBJ databases">
        <title>Comparative genomics of the hypocrealean fungal genus Beauvera.</title>
        <authorList>
            <person name="Showalter D.N."/>
            <person name="Bushley K.E."/>
            <person name="Rehner S.A."/>
        </authorList>
    </citation>
    <scope>NUCLEOTIDE SEQUENCE [LARGE SCALE GENOMIC DNA]</scope>
    <source>
        <strain evidence="5 6">ARSEF4384</strain>
    </source>
</reference>
<evidence type="ECO:0000313" key="6">
    <source>
        <dbReference type="Proteomes" id="UP001397290"/>
    </source>
</evidence>
<dbReference type="GO" id="GO:0016787">
    <property type="term" value="F:hydrolase activity"/>
    <property type="evidence" value="ECO:0007669"/>
    <property type="project" value="UniProtKB-KW"/>
</dbReference>
<name>A0AAW0S931_9HYPO</name>
<keyword evidence="2" id="KW-0378">Hydrolase</keyword>
<dbReference type="InterPro" id="IPR013595">
    <property type="entry name" value="Pept_S33_TAP-like_C"/>
</dbReference>
<dbReference type="InterPro" id="IPR000073">
    <property type="entry name" value="AB_hydrolase_1"/>
</dbReference>
<accession>A0AAW0S931</accession>
<dbReference type="Proteomes" id="UP001397290">
    <property type="component" value="Unassembled WGS sequence"/>
</dbReference>
<evidence type="ECO:0000259" key="3">
    <source>
        <dbReference type="Pfam" id="PF00561"/>
    </source>
</evidence>
<dbReference type="EMBL" id="JAAHCF010000004">
    <property type="protein sequence ID" value="KAK8150858.1"/>
    <property type="molecule type" value="Genomic_DNA"/>
</dbReference>